<keyword evidence="3" id="KW-1185">Reference proteome</keyword>
<dbReference type="RefSeq" id="WP_379513571.1">
    <property type="nucleotide sequence ID" value="NZ_JBHSPA010000012.1"/>
</dbReference>
<organism evidence="2 3">
    <name type="scientific">Nonomuraea insulae</name>
    <dbReference type="NCBI Taxonomy" id="1616787"/>
    <lineage>
        <taxon>Bacteria</taxon>
        <taxon>Bacillati</taxon>
        <taxon>Actinomycetota</taxon>
        <taxon>Actinomycetes</taxon>
        <taxon>Streptosporangiales</taxon>
        <taxon>Streptosporangiaceae</taxon>
        <taxon>Nonomuraea</taxon>
    </lineage>
</organism>
<evidence type="ECO:0008006" key="4">
    <source>
        <dbReference type="Google" id="ProtNLM"/>
    </source>
</evidence>
<proteinExistence type="predicted"/>
<dbReference type="Proteomes" id="UP001596058">
    <property type="component" value="Unassembled WGS sequence"/>
</dbReference>
<evidence type="ECO:0000313" key="3">
    <source>
        <dbReference type="Proteomes" id="UP001596058"/>
    </source>
</evidence>
<protein>
    <recommendedName>
        <fullName evidence="4">Integrase</fullName>
    </recommendedName>
</protein>
<reference evidence="3" key="1">
    <citation type="journal article" date="2019" name="Int. J. Syst. Evol. Microbiol.">
        <title>The Global Catalogue of Microorganisms (GCM) 10K type strain sequencing project: providing services to taxonomists for standard genome sequencing and annotation.</title>
        <authorList>
            <consortium name="The Broad Institute Genomics Platform"/>
            <consortium name="The Broad Institute Genome Sequencing Center for Infectious Disease"/>
            <person name="Wu L."/>
            <person name="Ma J."/>
        </authorList>
    </citation>
    <scope>NUCLEOTIDE SEQUENCE [LARGE SCALE GENOMIC DNA]</scope>
    <source>
        <strain evidence="3">CCUG 53903</strain>
    </source>
</reference>
<feature type="transmembrane region" description="Helical" evidence="1">
    <location>
        <begin position="12"/>
        <end position="34"/>
    </location>
</feature>
<evidence type="ECO:0000256" key="1">
    <source>
        <dbReference type="SAM" id="Phobius"/>
    </source>
</evidence>
<gene>
    <name evidence="2" type="ORF">ACFPZ3_09285</name>
</gene>
<comment type="caution">
    <text evidence="2">The sequence shown here is derived from an EMBL/GenBank/DDBJ whole genome shotgun (WGS) entry which is preliminary data.</text>
</comment>
<keyword evidence="1" id="KW-1133">Transmembrane helix</keyword>
<accession>A0ABW1CGN6</accession>
<evidence type="ECO:0000313" key="2">
    <source>
        <dbReference type="EMBL" id="MFC5824040.1"/>
    </source>
</evidence>
<sequence length="163" mass="18743">MSARRNGGHDELLCSALVFLCLLYLLMVRLFGWLTLLTRSDASKELEILVLRHEVAVLRRQVARPRPDWADRALPAALARLLPKRLRLHRIVTPGTLLTWHRRLVTNRWTYPDTVGRPPVPDELRDLVVRLAQENPRWGHRRIRGELPGLGHLVFRAAQGPPS</sequence>
<keyword evidence="1" id="KW-0812">Transmembrane</keyword>
<keyword evidence="1" id="KW-0472">Membrane</keyword>
<dbReference type="EMBL" id="JBHSPA010000012">
    <property type="protein sequence ID" value="MFC5824040.1"/>
    <property type="molecule type" value="Genomic_DNA"/>
</dbReference>
<name>A0ABW1CGN6_9ACTN</name>